<protein>
    <submittedName>
        <fullName evidence="2">Uncharacterized protein</fullName>
    </submittedName>
</protein>
<comment type="caution">
    <text evidence="2">The sequence shown here is derived from an EMBL/GenBank/DDBJ whole genome shotgun (WGS) entry which is preliminary data.</text>
</comment>
<organism evidence="2 3">
    <name type="scientific">Mizuhopecten yessoensis</name>
    <name type="common">Japanese scallop</name>
    <name type="synonym">Patinopecten yessoensis</name>
    <dbReference type="NCBI Taxonomy" id="6573"/>
    <lineage>
        <taxon>Eukaryota</taxon>
        <taxon>Metazoa</taxon>
        <taxon>Spiralia</taxon>
        <taxon>Lophotrochozoa</taxon>
        <taxon>Mollusca</taxon>
        <taxon>Bivalvia</taxon>
        <taxon>Autobranchia</taxon>
        <taxon>Pteriomorphia</taxon>
        <taxon>Pectinida</taxon>
        <taxon>Pectinoidea</taxon>
        <taxon>Pectinidae</taxon>
        <taxon>Mizuhopecten</taxon>
    </lineage>
</organism>
<accession>A0A210PM04</accession>
<evidence type="ECO:0000313" key="3">
    <source>
        <dbReference type="Proteomes" id="UP000242188"/>
    </source>
</evidence>
<proteinExistence type="inferred from homology"/>
<evidence type="ECO:0000256" key="1">
    <source>
        <dbReference type="ARBA" id="ARBA00009973"/>
    </source>
</evidence>
<dbReference type="EMBL" id="NEDP02005588">
    <property type="protein sequence ID" value="OWF37511.1"/>
    <property type="molecule type" value="Genomic_DNA"/>
</dbReference>
<name>A0A210PM04_MIZYE</name>
<gene>
    <name evidence="2" type="ORF">KP79_PYT06055</name>
</gene>
<evidence type="ECO:0000313" key="2">
    <source>
        <dbReference type="EMBL" id="OWF37511.1"/>
    </source>
</evidence>
<dbReference type="Pfam" id="PF15092">
    <property type="entry name" value="UPF0728"/>
    <property type="match status" value="1"/>
</dbReference>
<keyword evidence="3" id="KW-1185">Reference proteome</keyword>
<dbReference type="InterPro" id="IPR027885">
    <property type="entry name" value="UPF0728"/>
</dbReference>
<sequence>MAAITASGHKVTTQKTKKYAACDLYIDSKHVWSCDITSLEPAEGPFHPLCAEAVKAIEAHQKS</sequence>
<dbReference type="AlphaFoldDB" id="A0A210PM04"/>
<reference evidence="2 3" key="1">
    <citation type="journal article" date="2017" name="Nat. Ecol. Evol.">
        <title>Scallop genome provides insights into evolution of bilaterian karyotype and development.</title>
        <authorList>
            <person name="Wang S."/>
            <person name="Zhang J."/>
            <person name="Jiao W."/>
            <person name="Li J."/>
            <person name="Xun X."/>
            <person name="Sun Y."/>
            <person name="Guo X."/>
            <person name="Huan P."/>
            <person name="Dong B."/>
            <person name="Zhang L."/>
            <person name="Hu X."/>
            <person name="Sun X."/>
            <person name="Wang J."/>
            <person name="Zhao C."/>
            <person name="Wang Y."/>
            <person name="Wang D."/>
            <person name="Huang X."/>
            <person name="Wang R."/>
            <person name="Lv J."/>
            <person name="Li Y."/>
            <person name="Zhang Z."/>
            <person name="Liu B."/>
            <person name="Lu W."/>
            <person name="Hui Y."/>
            <person name="Liang J."/>
            <person name="Zhou Z."/>
            <person name="Hou R."/>
            <person name="Li X."/>
            <person name="Liu Y."/>
            <person name="Li H."/>
            <person name="Ning X."/>
            <person name="Lin Y."/>
            <person name="Zhao L."/>
            <person name="Xing Q."/>
            <person name="Dou J."/>
            <person name="Li Y."/>
            <person name="Mao J."/>
            <person name="Guo H."/>
            <person name="Dou H."/>
            <person name="Li T."/>
            <person name="Mu C."/>
            <person name="Jiang W."/>
            <person name="Fu Q."/>
            <person name="Fu X."/>
            <person name="Miao Y."/>
            <person name="Liu J."/>
            <person name="Yu Q."/>
            <person name="Li R."/>
            <person name="Liao H."/>
            <person name="Li X."/>
            <person name="Kong Y."/>
            <person name="Jiang Z."/>
            <person name="Chourrout D."/>
            <person name="Li R."/>
            <person name="Bao Z."/>
        </authorList>
    </citation>
    <scope>NUCLEOTIDE SEQUENCE [LARGE SCALE GENOMIC DNA]</scope>
    <source>
        <strain evidence="2 3">PY_sf001</strain>
    </source>
</reference>
<comment type="similarity">
    <text evidence="1">Belongs to the UPF0728 family.</text>
</comment>
<dbReference type="Proteomes" id="UP000242188">
    <property type="component" value="Unassembled WGS sequence"/>
</dbReference>